<evidence type="ECO:0000313" key="2">
    <source>
        <dbReference type="EMBL" id="MBY75846.1"/>
    </source>
</evidence>
<accession>A0A2S2QDN0</accession>
<name>A0A2S2QDN0_9HEMI</name>
<dbReference type="AlphaFoldDB" id="A0A2S2QDN0"/>
<dbReference type="Pfam" id="PF05699">
    <property type="entry name" value="Dimer_Tnp_hAT"/>
    <property type="match status" value="1"/>
</dbReference>
<sequence length="125" mass="14318">MVINCNYTVICFLDEAKARIVPIKNVDDVLKLMKNGGTLRQMLPELNKIVYIILVLPVSSCTSERSFCALGRIETYVWSTINQTPLIDISIVHVRRDEEINLELVANQFIDNSKVRKNTFFVQNT</sequence>
<proteinExistence type="predicted"/>
<evidence type="ECO:0000259" key="1">
    <source>
        <dbReference type="Pfam" id="PF05699"/>
    </source>
</evidence>
<dbReference type="InterPro" id="IPR008906">
    <property type="entry name" value="HATC_C_dom"/>
</dbReference>
<protein>
    <recommendedName>
        <fullName evidence="1">HAT C-terminal dimerisation domain-containing protein</fullName>
    </recommendedName>
</protein>
<gene>
    <name evidence="2" type="ORF">g.2235</name>
</gene>
<dbReference type="EMBL" id="GGMS01006643">
    <property type="protein sequence ID" value="MBY75846.1"/>
    <property type="molecule type" value="Transcribed_RNA"/>
</dbReference>
<organism evidence="2">
    <name type="scientific">Sipha flava</name>
    <name type="common">yellow sugarcane aphid</name>
    <dbReference type="NCBI Taxonomy" id="143950"/>
    <lineage>
        <taxon>Eukaryota</taxon>
        <taxon>Metazoa</taxon>
        <taxon>Ecdysozoa</taxon>
        <taxon>Arthropoda</taxon>
        <taxon>Hexapoda</taxon>
        <taxon>Insecta</taxon>
        <taxon>Pterygota</taxon>
        <taxon>Neoptera</taxon>
        <taxon>Paraneoptera</taxon>
        <taxon>Hemiptera</taxon>
        <taxon>Sternorrhyncha</taxon>
        <taxon>Aphidomorpha</taxon>
        <taxon>Aphidoidea</taxon>
        <taxon>Aphididae</taxon>
        <taxon>Sipha</taxon>
    </lineage>
</organism>
<feature type="domain" description="HAT C-terminal dimerisation" evidence="1">
    <location>
        <begin position="28"/>
        <end position="92"/>
    </location>
</feature>
<dbReference type="OrthoDB" id="6624478at2759"/>
<dbReference type="GO" id="GO:0046983">
    <property type="term" value="F:protein dimerization activity"/>
    <property type="evidence" value="ECO:0007669"/>
    <property type="project" value="InterPro"/>
</dbReference>
<reference evidence="2" key="1">
    <citation type="submission" date="2018-04" db="EMBL/GenBank/DDBJ databases">
        <title>Transcriptome assembly of Sipha flava.</title>
        <authorList>
            <person name="Scully E.D."/>
            <person name="Geib S.M."/>
            <person name="Palmer N.A."/>
            <person name="Koch K."/>
            <person name="Bradshaw J."/>
            <person name="Heng-Moss T."/>
            <person name="Sarath G."/>
        </authorList>
    </citation>
    <scope>NUCLEOTIDE SEQUENCE</scope>
</reference>